<evidence type="ECO:0000313" key="1">
    <source>
        <dbReference type="EMBL" id="JAD48816.1"/>
    </source>
</evidence>
<accession>A0A0A9ACG4</accession>
<name>A0A0A9ACG4_ARUDO</name>
<reference evidence="1" key="1">
    <citation type="submission" date="2014-09" db="EMBL/GenBank/DDBJ databases">
        <authorList>
            <person name="Magalhaes I.L.F."/>
            <person name="Oliveira U."/>
            <person name="Santos F.R."/>
            <person name="Vidigal T.H.D.A."/>
            <person name="Brescovit A.D."/>
            <person name="Santos A.J."/>
        </authorList>
    </citation>
    <scope>NUCLEOTIDE SEQUENCE</scope>
    <source>
        <tissue evidence="1">Shoot tissue taken approximately 20 cm above the soil surface</tissue>
    </source>
</reference>
<sequence length="72" mass="8267">MTQIRNDLMSKSCFPRPGTKFPGYIRRINGCKKTDCPLMALHSGFFSKTHSIHRYVDKNYCTVTLLSLALKK</sequence>
<proteinExistence type="predicted"/>
<dbReference type="EMBL" id="GBRH01249079">
    <property type="protein sequence ID" value="JAD48816.1"/>
    <property type="molecule type" value="Transcribed_RNA"/>
</dbReference>
<organism evidence="1">
    <name type="scientific">Arundo donax</name>
    <name type="common">Giant reed</name>
    <name type="synonym">Donax arundinaceus</name>
    <dbReference type="NCBI Taxonomy" id="35708"/>
    <lineage>
        <taxon>Eukaryota</taxon>
        <taxon>Viridiplantae</taxon>
        <taxon>Streptophyta</taxon>
        <taxon>Embryophyta</taxon>
        <taxon>Tracheophyta</taxon>
        <taxon>Spermatophyta</taxon>
        <taxon>Magnoliopsida</taxon>
        <taxon>Liliopsida</taxon>
        <taxon>Poales</taxon>
        <taxon>Poaceae</taxon>
        <taxon>PACMAD clade</taxon>
        <taxon>Arundinoideae</taxon>
        <taxon>Arundineae</taxon>
        <taxon>Arundo</taxon>
    </lineage>
</organism>
<dbReference type="AlphaFoldDB" id="A0A0A9ACG4"/>
<protein>
    <submittedName>
        <fullName evidence="1">Uncharacterized protein</fullName>
    </submittedName>
</protein>
<reference evidence="1" key="2">
    <citation type="journal article" date="2015" name="Data Brief">
        <title>Shoot transcriptome of the giant reed, Arundo donax.</title>
        <authorList>
            <person name="Barrero R.A."/>
            <person name="Guerrero F.D."/>
            <person name="Moolhuijzen P."/>
            <person name="Goolsby J.A."/>
            <person name="Tidwell J."/>
            <person name="Bellgard S.E."/>
            <person name="Bellgard M.I."/>
        </authorList>
    </citation>
    <scope>NUCLEOTIDE SEQUENCE</scope>
    <source>
        <tissue evidence="1">Shoot tissue taken approximately 20 cm above the soil surface</tissue>
    </source>
</reference>